<dbReference type="InterPro" id="IPR000626">
    <property type="entry name" value="Ubiquitin-like_dom"/>
</dbReference>
<dbReference type="PROSITE" id="PS50053">
    <property type="entry name" value="UBIQUITIN_2"/>
    <property type="match status" value="1"/>
</dbReference>
<proteinExistence type="inferred from homology"/>
<keyword evidence="8" id="KW-0539">Nucleus</keyword>
<dbReference type="Pfam" id="PF00240">
    <property type="entry name" value="ubiquitin"/>
    <property type="match status" value="1"/>
</dbReference>
<evidence type="ECO:0000256" key="6">
    <source>
        <dbReference type="ARBA" id="ARBA00022737"/>
    </source>
</evidence>
<evidence type="ECO:0000313" key="11">
    <source>
        <dbReference type="Proteomes" id="UP000472273"/>
    </source>
</evidence>
<comment type="similarity">
    <text evidence="3">Belongs to the ubiquitin family.</text>
</comment>
<keyword evidence="7" id="KW-0832">Ubl conjugation</keyword>
<keyword evidence="5" id="KW-1017">Isopeptide bond</keyword>
<dbReference type="Ensembl" id="ENSPTXT00000016140.1">
    <property type="protein sequence ID" value="ENSPTXP00000015661.1"/>
    <property type="gene ID" value="ENSPTXG00000010809.1"/>
</dbReference>
<evidence type="ECO:0000313" key="10">
    <source>
        <dbReference type="Ensembl" id="ENSPTXP00000015661.1"/>
    </source>
</evidence>
<dbReference type="FunFam" id="3.10.20.90:FF:000469">
    <property type="entry name" value="Polyubiquitin-C"/>
    <property type="match status" value="1"/>
</dbReference>
<feature type="domain" description="Ubiquitin-like" evidence="9">
    <location>
        <begin position="1"/>
        <end position="51"/>
    </location>
</feature>
<organism evidence="10 11">
    <name type="scientific">Pseudonaja textilis</name>
    <name type="common">Eastern brown snake</name>
    <dbReference type="NCBI Taxonomy" id="8673"/>
    <lineage>
        <taxon>Eukaryota</taxon>
        <taxon>Metazoa</taxon>
        <taxon>Chordata</taxon>
        <taxon>Craniata</taxon>
        <taxon>Vertebrata</taxon>
        <taxon>Euteleostomi</taxon>
        <taxon>Lepidosauria</taxon>
        <taxon>Squamata</taxon>
        <taxon>Bifurcata</taxon>
        <taxon>Unidentata</taxon>
        <taxon>Episquamata</taxon>
        <taxon>Toxicofera</taxon>
        <taxon>Serpentes</taxon>
        <taxon>Colubroidea</taxon>
        <taxon>Elapidae</taxon>
        <taxon>Hydrophiinae</taxon>
        <taxon>Pseudonaja</taxon>
    </lineage>
</organism>
<keyword evidence="4" id="KW-0963">Cytoplasm</keyword>
<dbReference type="InterPro" id="IPR050158">
    <property type="entry name" value="Ubiquitin_ubiquitin-like"/>
</dbReference>
<dbReference type="Gene3D" id="3.10.20.90">
    <property type="entry name" value="Phosphatidylinositol 3-kinase Catalytic Subunit, Chain A, domain 1"/>
    <property type="match status" value="1"/>
</dbReference>
<dbReference type="GO" id="GO:0005634">
    <property type="term" value="C:nucleus"/>
    <property type="evidence" value="ECO:0007669"/>
    <property type="project" value="UniProtKB-SubCell"/>
</dbReference>
<evidence type="ECO:0000256" key="5">
    <source>
        <dbReference type="ARBA" id="ARBA00022499"/>
    </source>
</evidence>
<reference evidence="10" key="2">
    <citation type="submission" date="2025-09" db="UniProtKB">
        <authorList>
            <consortium name="Ensembl"/>
        </authorList>
    </citation>
    <scope>IDENTIFICATION</scope>
</reference>
<evidence type="ECO:0000256" key="8">
    <source>
        <dbReference type="ARBA" id="ARBA00023242"/>
    </source>
</evidence>
<sequence>MQIFVKTLTGKTITLEVEPSDTVENVKKMAELSLTTTSRSPHPHFVLHLRGVNFTAVCFNKAVGTPPPKRRSDVGQPFKAAIYLRGFRNMILGSPVWGSYSSLYDVIKRNCPLLDAKDLVPEDCTEEQVFSLVDVS</sequence>
<evidence type="ECO:0000256" key="4">
    <source>
        <dbReference type="ARBA" id="ARBA00022490"/>
    </source>
</evidence>
<dbReference type="GeneTree" id="ENSGT00990000211535"/>
<dbReference type="InterPro" id="IPR029071">
    <property type="entry name" value="Ubiquitin-like_domsf"/>
</dbReference>
<comment type="subcellular location">
    <subcellularLocation>
        <location evidence="2">Cytoplasm</location>
    </subcellularLocation>
    <subcellularLocation>
        <location evidence="1">Nucleus</location>
    </subcellularLocation>
</comment>
<keyword evidence="11" id="KW-1185">Reference proteome</keyword>
<dbReference type="AlphaFoldDB" id="A0A670Z3P4"/>
<evidence type="ECO:0000256" key="3">
    <source>
        <dbReference type="ARBA" id="ARBA00008430"/>
    </source>
</evidence>
<protein>
    <recommendedName>
        <fullName evidence="9">Ubiquitin-like domain-containing protein</fullName>
    </recommendedName>
</protein>
<dbReference type="GO" id="GO:0005737">
    <property type="term" value="C:cytoplasm"/>
    <property type="evidence" value="ECO:0007669"/>
    <property type="project" value="UniProtKB-SubCell"/>
</dbReference>
<reference evidence="10" key="1">
    <citation type="submission" date="2025-08" db="UniProtKB">
        <authorList>
            <consortium name="Ensembl"/>
        </authorList>
    </citation>
    <scope>IDENTIFICATION</scope>
</reference>
<evidence type="ECO:0000256" key="1">
    <source>
        <dbReference type="ARBA" id="ARBA00004123"/>
    </source>
</evidence>
<dbReference type="PANTHER" id="PTHR10666">
    <property type="entry name" value="UBIQUITIN"/>
    <property type="match status" value="1"/>
</dbReference>
<accession>A0A670Z3P4</accession>
<dbReference type="SUPFAM" id="SSF54236">
    <property type="entry name" value="Ubiquitin-like"/>
    <property type="match status" value="1"/>
</dbReference>
<evidence type="ECO:0000256" key="7">
    <source>
        <dbReference type="ARBA" id="ARBA00022843"/>
    </source>
</evidence>
<keyword evidence="6" id="KW-0677">Repeat</keyword>
<dbReference type="Proteomes" id="UP000472273">
    <property type="component" value="Unplaced"/>
</dbReference>
<evidence type="ECO:0000256" key="2">
    <source>
        <dbReference type="ARBA" id="ARBA00004496"/>
    </source>
</evidence>
<evidence type="ECO:0000259" key="9">
    <source>
        <dbReference type="PROSITE" id="PS50053"/>
    </source>
</evidence>
<name>A0A670Z3P4_PSETE</name>